<keyword evidence="1" id="KW-0812">Transmembrane</keyword>
<organism evidence="2">
    <name type="scientific">Glycine max</name>
    <name type="common">Soybean</name>
    <name type="synonym">Glycine hispida</name>
    <dbReference type="NCBI Taxonomy" id="3847"/>
    <lineage>
        <taxon>Eukaryota</taxon>
        <taxon>Viridiplantae</taxon>
        <taxon>Streptophyta</taxon>
        <taxon>Embryophyta</taxon>
        <taxon>Tracheophyta</taxon>
        <taxon>Spermatophyta</taxon>
        <taxon>Magnoliopsida</taxon>
        <taxon>eudicotyledons</taxon>
        <taxon>Gunneridae</taxon>
        <taxon>Pentapetalae</taxon>
        <taxon>rosids</taxon>
        <taxon>fabids</taxon>
        <taxon>Fabales</taxon>
        <taxon>Fabaceae</taxon>
        <taxon>Papilionoideae</taxon>
        <taxon>50 kb inversion clade</taxon>
        <taxon>NPAAA clade</taxon>
        <taxon>indigoferoid/millettioid clade</taxon>
        <taxon>Phaseoleae</taxon>
        <taxon>Glycine</taxon>
        <taxon>Glycine subgen. Soja</taxon>
    </lineage>
</organism>
<evidence type="ECO:0000256" key="1">
    <source>
        <dbReference type="SAM" id="Phobius"/>
    </source>
</evidence>
<dbReference type="AlphaFoldDB" id="C6SWW3"/>
<protein>
    <submittedName>
        <fullName evidence="2">Uncharacterized protein</fullName>
    </submittedName>
</protein>
<feature type="transmembrane region" description="Helical" evidence="1">
    <location>
        <begin position="39"/>
        <end position="62"/>
    </location>
</feature>
<name>C6SWW3_SOYBN</name>
<accession>C6SWW3</accession>
<keyword evidence="1" id="KW-0472">Membrane</keyword>
<dbReference type="EMBL" id="BT089657">
    <property type="protein sequence ID" value="ACU13736.1"/>
    <property type="molecule type" value="mRNA"/>
</dbReference>
<reference evidence="2" key="1">
    <citation type="submission" date="2009-08" db="EMBL/GenBank/DDBJ databases">
        <authorList>
            <person name="Cheung F."/>
            <person name="Xiao Y."/>
            <person name="Chan A."/>
            <person name="Moskal W."/>
            <person name="Town C.D."/>
        </authorList>
    </citation>
    <scope>NUCLEOTIDE SEQUENCE</scope>
</reference>
<sequence>MATSAVRASAVSATLALPIMLSCWNIHVNSLDVALLSLYYNTIAVSLGAVSLVSAVTVAACVRHVWF</sequence>
<proteinExistence type="evidence at transcript level"/>
<keyword evidence="1" id="KW-1133">Transmembrane helix</keyword>
<dbReference type="PROSITE" id="PS51257">
    <property type="entry name" value="PROKAR_LIPOPROTEIN"/>
    <property type="match status" value="1"/>
</dbReference>
<evidence type="ECO:0000313" key="2">
    <source>
        <dbReference type="EMBL" id="ACU13736.1"/>
    </source>
</evidence>